<proteinExistence type="predicted"/>
<name>A0A2X7GEE8_ECOLX</name>
<accession>A0A2X7GEE8</accession>
<sequence length="68" mass="7531">MAKLPQEKPKEVIQAGFDDVKKAYKKGAKTVNDTYAEQAGRDLQSGDGELMATYRRNKKAIDKLDAEG</sequence>
<evidence type="ECO:0000313" key="1">
    <source>
        <dbReference type="EMBL" id="SQP89982.1"/>
    </source>
</evidence>
<organism evidence="1 2">
    <name type="scientific">Escherichia coli</name>
    <dbReference type="NCBI Taxonomy" id="562"/>
    <lineage>
        <taxon>Bacteria</taxon>
        <taxon>Pseudomonadati</taxon>
        <taxon>Pseudomonadota</taxon>
        <taxon>Gammaproteobacteria</taxon>
        <taxon>Enterobacterales</taxon>
        <taxon>Enterobacteriaceae</taxon>
        <taxon>Escherichia</taxon>
    </lineage>
</organism>
<reference evidence="1 2" key="1">
    <citation type="submission" date="2018-06" db="EMBL/GenBank/DDBJ databases">
        <authorList>
            <consortium name="Pathogen Informatics"/>
            <person name="Doyle S."/>
        </authorList>
    </citation>
    <scope>NUCLEOTIDE SEQUENCE [LARGE SCALE GENOMIC DNA]</scope>
    <source>
        <strain evidence="1 2">VREC0535</strain>
    </source>
</reference>
<dbReference type="EMBL" id="UCZA01000056">
    <property type="protein sequence ID" value="SQP89982.1"/>
    <property type="molecule type" value="Genomic_DNA"/>
</dbReference>
<protein>
    <submittedName>
        <fullName evidence="1">Uncharacterized protein</fullName>
    </submittedName>
</protein>
<dbReference type="Proteomes" id="UP000250671">
    <property type="component" value="Unassembled WGS sequence"/>
</dbReference>
<dbReference type="AlphaFoldDB" id="A0A2X7GEE8"/>
<dbReference type="RefSeq" id="WP_027663146.1">
    <property type="nucleotide sequence ID" value="NC_019078.1"/>
</dbReference>
<evidence type="ECO:0000313" key="2">
    <source>
        <dbReference type="Proteomes" id="UP000250671"/>
    </source>
</evidence>
<gene>
    <name evidence="1" type="ORF">SAMEA3752557_05357</name>
</gene>